<dbReference type="GO" id="GO:0019284">
    <property type="term" value="P:L-methionine salvage from S-adenosylmethionine"/>
    <property type="evidence" value="ECO:0007669"/>
    <property type="project" value="TreeGrafter"/>
</dbReference>
<dbReference type="SUPFAM" id="SSF53167">
    <property type="entry name" value="Purine and uridine phosphorylases"/>
    <property type="match status" value="1"/>
</dbReference>
<dbReference type="EMBL" id="BLIN01000003">
    <property type="protein sequence ID" value="GFE06721.1"/>
    <property type="molecule type" value="Genomic_DNA"/>
</dbReference>
<evidence type="ECO:0000259" key="1">
    <source>
        <dbReference type="Pfam" id="PF01048"/>
    </source>
</evidence>
<dbReference type="GO" id="GO:0005829">
    <property type="term" value="C:cytosol"/>
    <property type="evidence" value="ECO:0007669"/>
    <property type="project" value="TreeGrafter"/>
</dbReference>
<dbReference type="Gene3D" id="3.40.50.1580">
    <property type="entry name" value="Nucleoside phosphorylase domain"/>
    <property type="match status" value="1"/>
</dbReference>
<gene>
    <name evidence="2" type="ORF">Scani_29890</name>
</gene>
<name>A0A640S8F7_9ACTN</name>
<dbReference type="InterPro" id="IPR000845">
    <property type="entry name" value="Nucleoside_phosphorylase_d"/>
</dbReference>
<dbReference type="Proteomes" id="UP000435837">
    <property type="component" value="Unassembled WGS sequence"/>
</dbReference>
<feature type="domain" description="Nucleoside phosphorylase" evidence="1">
    <location>
        <begin position="42"/>
        <end position="182"/>
    </location>
</feature>
<comment type="caution">
    <text evidence="2">The sequence shown here is derived from an EMBL/GenBank/DDBJ whole genome shotgun (WGS) entry which is preliminary data.</text>
</comment>
<reference evidence="2 3" key="1">
    <citation type="submission" date="2019-12" db="EMBL/GenBank/DDBJ databases">
        <title>Whole genome shotgun sequence of Streptomyces caniferus NBRC 15389.</title>
        <authorList>
            <person name="Ichikawa N."/>
            <person name="Kimura A."/>
            <person name="Kitahashi Y."/>
            <person name="Komaki H."/>
            <person name="Tamura T."/>
        </authorList>
    </citation>
    <scope>NUCLEOTIDE SEQUENCE [LARGE SCALE GENOMIC DNA]</scope>
    <source>
        <strain evidence="2 3">NBRC 15389</strain>
    </source>
</reference>
<dbReference type="GO" id="GO:0009116">
    <property type="term" value="P:nucleoside metabolic process"/>
    <property type="evidence" value="ECO:0007669"/>
    <property type="project" value="InterPro"/>
</dbReference>
<dbReference type="OrthoDB" id="4350493at2"/>
<dbReference type="RefSeq" id="WP_159474773.1">
    <property type="nucleotide sequence ID" value="NZ_BAAATH010000040.1"/>
</dbReference>
<protein>
    <submittedName>
        <fullName evidence="2">Lipoprotein</fullName>
    </submittedName>
</protein>
<sequence length="222" mass="23209">MPGRLPADAEPPLLVACALGIERFALRRGDRGGAADGAVPRLVTLRTGIGPQAAERALAHALGAGSVTERSPVVASGFCAGLAPGMRPGDVVVAEATRGHHADAPETLCRDNGPLLRALRQRGLTVHTGLLRGSDHVVRGAERAALHAAGAVAVDMESAATLQAARRAGSRPVAAVRVVVDAPEHELVRIGTVRGGISAFRVLRSVLPVFYEWHRSLLLPWR</sequence>
<dbReference type="InterPro" id="IPR035994">
    <property type="entry name" value="Nucleoside_phosphorylase_sf"/>
</dbReference>
<keyword evidence="2" id="KW-0449">Lipoprotein</keyword>
<organism evidence="2 3">
    <name type="scientific">Streptomyces caniferus</name>
    <dbReference type="NCBI Taxonomy" id="285557"/>
    <lineage>
        <taxon>Bacteria</taxon>
        <taxon>Bacillati</taxon>
        <taxon>Actinomycetota</taxon>
        <taxon>Actinomycetes</taxon>
        <taxon>Kitasatosporales</taxon>
        <taxon>Streptomycetaceae</taxon>
        <taxon>Streptomyces</taxon>
    </lineage>
</organism>
<dbReference type="AlphaFoldDB" id="A0A640S8F7"/>
<evidence type="ECO:0000313" key="3">
    <source>
        <dbReference type="Proteomes" id="UP000435837"/>
    </source>
</evidence>
<dbReference type="PANTHER" id="PTHR46832:SF1">
    <property type="entry name" value="5'-METHYLTHIOADENOSINE_S-ADENOSYLHOMOCYSTEINE NUCLEOSIDASE"/>
    <property type="match status" value="1"/>
</dbReference>
<proteinExistence type="predicted"/>
<evidence type="ECO:0000313" key="2">
    <source>
        <dbReference type="EMBL" id="GFE06721.1"/>
    </source>
</evidence>
<dbReference type="GO" id="GO:0008930">
    <property type="term" value="F:methylthioadenosine nucleosidase activity"/>
    <property type="evidence" value="ECO:0007669"/>
    <property type="project" value="TreeGrafter"/>
</dbReference>
<dbReference type="Pfam" id="PF01048">
    <property type="entry name" value="PNP_UDP_1"/>
    <property type="match status" value="1"/>
</dbReference>
<dbReference type="PANTHER" id="PTHR46832">
    <property type="entry name" value="5'-METHYLTHIOADENOSINE/S-ADENOSYLHOMOCYSTEINE NUCLEOSIDASE"/>
    <property type="match status" value="1"/>
</dbReference>
<dbReference type="GO" id="GO:0008782">
    <property type="term" value="F:adenosylhomocysteine nucleosidase activity"/>
    <property type="evidence" value="ECO:0007669"/>
    <property type="project" value="TreeGrafter"/>
</dbReference>
<accession>A0A640S8F7</accession>